<keyword evidence="4" id="KW-1185">Reference proteome</keyword>
<dbReference type="Proteomes" id="UP000006038">
    <property type="component" value="Chromosome 1"/>
</dbReference>
<protein>
    <submittedName>
        <fullName evidence="3">Uncharacterized protein</fullName>
    </submittedName>
</protein>
<accession>J3L455</accession>
<reference evidence="3" key="2">
    <citation type="submission" date="2013-04" db="UniProtKB">
        <authorList>
            <consortium name="EnsemblPlants"/>
        </authorList>
    </citation>
    <scope>IDENTIFICATION</scope>
</reference>
<evidence type="ECO:0000256" key="2">
    <source>
        <dbReference type="SAM" id="Phobius"/>
    </source>
</evidence>
<organism evidence="3">
    <name type="scientific">Oryza brachyantha</name>
    <name type="common">malo sina</name>
    <dbReference type="NCBI Taxonomy" id="4533"/>
    <lineage>
        <taxon>Eukaryota</taxon>
        <taxon>Viridiplantae</taxon>
        <taxon>Streptophyta</taxon>
        <taxon>Embryophyta</taxon>
        <taxon>Tracheophyta</taxon>
        <taxon>Spermatophyta</taxon>
        <taxon>Magnoliopsida</taxon>
        <taxon>Liliopsida</taxon>
        <taxon>Poales</taxon>
        <taxon>Poaceae</taxon>
        <taxon>BOP clade</taxon>
        <taxon>Oryzoideae</taxon>
        <taxon>Oryzeae</taxon>
        <taxon>Oryzinae</taxon>
        <taxon>Oryza</taxon>
    </lineage>
</organism>
<evidence type="ECO:0000313" key="3">
    <source>
        <dbReference type="EnsemblPlants" id="OB01G40110.1"/>
    </source>
</evidence>
<dbReference type="AlphaFoldDB" id="J3L455"/>
<name>J3L455_ORYBR</name>
<feature type="transmembrane region" description="Helical" evidence="2">
    <location>
        <begin position="79"/>
        <end position="101"/>
    </location>
</feature>
<dbReference type="Gramene" id="OB01G40110.1">
    <property type="protein sequence ID" value="OB01G40110.1"/>
    <property type="gene ID" value="OB01G40110"/>
</dbReference>
<evidence type="ECO:0000313" key="4">
    <source>
        <dbReference type="Proteomes" id="UP000006038"/>
    </source>
</evidence>
<proteinExistence type="predicted"/>
<sequence>MRGKQGAICTSPSEMQDRRASQPMDSTRGEGEAKQQQPWVADVSCYAVLPAAAACCAWAEAVKPRKLGPPRRSHCRCSISLTLCFIICTSLASSSILFFLACHFNRSSYIISAEHLRIAKIIAHMISVVVCIPYHLTSISCLRISSFLASTLALLCTS</sequence>
<keyword evidence="2" id="KW-0812">Transmembrane</keyword>
<feature type="transmembrane region" description="Helical" evidence="2">
    <location>
        <begin position="121"/>
        <end position="142"/>
    </location>
</feature>
<feature type="region of interest" description="Disordered" evidence="1">
    <location>
        <begin position="1"/>
        <end position="35"/>
    </location>
</feature>
<evidence type="ECO:0000256" key="1">
    <source>
        <dbReference type="SAM" id="MobiDB-lite"/>
    </source>
</evidence>
<keyword evidence="2" id="KW-0472">Membrane</keyword>
<reference evidence="3" key="1">
    <citation type="journal article" date="2013" name="Nat. Commun.">
        <title>Whole-genome sequencing of Oryza brachyantha reveals mechanisms underlying Oryza genome evolution.</title>
        <authorList>
            <person name="Chen J."/>
            <person name="Huang Q."/>
            <person name="Gao D."/>
            <person name="Wang J."/>
            <person name="Lang Y."/>
            <person name="Liu T."/>
            <person name="Li B."/>
            <person name="Bai Z."/>
            <person name="Luis Goicoechea J."/>
            <person name="Liang C."/>
            <person name="Chen C."/>
            <person name="Zhang W."/>
            <person name="Sun S."/>
            <person name="Liao Y."/>
            <person name="Zhang X."/>
            <person name="Yang L."/>
            <person name="Song C."/>
            <person name="Wang M."/>
            <person name="Shi J."/>
            <person name="Liu G."/>
            <person name="Liu J."/>
            <person name="Zhou H."/>
            <person name="Zhou W."/>
            <person name="Yu Q."/>
            <person name="An N."/>
            <person name="Chen Y."/>
            <person name="Cai Q."/>
            <person name="Wang B."/>
            <person name="Liu B."/>
            <person name="Min J."/>
            <person name="Huang Y."/>
            <person name="Wu H."/>
            <person name="Li Z."/>
            <person name="Zhang Y."/>
            <person name="Yin Y."/>
            <person name="Song W."/>
            <person name="Jiang J."/>
            <person name="Jackson S.A."/>
            <person name="Wing R.A."/>
            <person name="Wang J."/>
            <person name="Chen M."/>
        </authorList>
    </citation>
    <scope>NUCLEOTIDE SEQUENCE [LARGE SCALE GENOMIC DNA]</scope>
    <source>
        <strain evidence="3">cv. IRGC 101232</strain>
    </source>
</reference>
<keyword evidence="2" id="KW-1133">Transmembrane helix</keyword>
<dbReference type="EnsemblPlants" id="OB01G40110.1">
    <property type="protein sequence ID" value="OB01G40110.1"/>
    <property type="gene ID" value="OB01G40110"/>
</dbReference>
<dbReference type="HOGENOM" id="CLU_1671982_0_0_1"/>